<gene>
    <name evidence="2" type="ORF">HMPREF1541_10096</name>
</gene>
<name>W2SBC0_CYPE1</name>
<dbReference type="EMBL" id="KB822713">
    <property type="protein sequence ID" value="ETN45219.1"/>
    <property type="molecule type" value="Genomic_DNA"/>
</dbReference>
<dbReference type="InParanoid" id="W2SBC0"/>
<dbReference type="AlphaFoldDB" id="W2SBC0"/>
<protein>
    <submittedName>
        <fullName evidence="2">Uncharacterized protein</fullName>
    </submittedName>
</protein>
<dbReference type="RefSeq" id="XP_008712989.1">
    <property type="nucleotide sequence ID" value="XM_008714767.1"/>
</dbReference>
<dbReference type="HOGENOM" id="CLU_1835094_0_0_1"/>
<evidence type="ECO:0000313" key="3">
    <source>
        <dbReference type="Proteomes" id="UP000030752"/>
    </source>
</evidence>
<accession>W2SBC0</accession>
<sequence length="140" mass="14380">MSSHRTDSIAYSSSATDPTATANMPSNQPSTSDDHGRRTSLSARSPASQHPARDVSEPVNPATDSAPLKAHHRPSIQGDGHQGLEGDTTIRRASLSQNAPGKAGEVGEAAVGALGFGGSAVERPKENRGLGEKIVAFLGT</sequence>
<reference evidence="2 3" key="1">
    <citation type="submission" date="2013-03" db="EMBL/GenBank/DDBJ databases">
        <title>The Genome Sequence of Phialophora europaea CBS 101466.</title>
        <authorList>
            <consortium name="The Broad Institute Genomics Platform"/>
            <person name="Cuomo C."/>
            <person name="de Hoog S."/>
            <person name="Gorbushina A."/>
            <person name="Walker B."/>
            <person name="Young S.K."/>
            <person name="Zeng Q."/>
            <person name="Gargeya S."/>
            <person name="Fitzgerald M."/>
            <person name="Haas B."/>
            <person name="Abouelleil A."/>
            <person name="Allen A.W."/>
            <person name="Alvarado L."/>
            <person name="Arachchi H.M."/>
            <person name="Berlin A.M."/>
            <person name="Chapman S.B."/>
            <person name="Gainer-Dewar J."/>
            <person name="Goldberg J."/>
            <person name="Griggs A."/>
            <person name="Gujja S."/>
            <person name="Hansen M."/>
            <person name="Howarth C."/>
            <person name="Imamovic A."/>
            <person name="Ireland A."/>
            <person name="Larimer J."/>
            <person name="McCowan C."/>
            <person name="Murphy C."/>
            <person name="Pearson M."/>
            <person name="Poon T.W."/>
            <person name="Priest M."/>
            <person name="Roberts A."/>
            <person name="Saif S."/>
            <person name="Shea T."/>
            <person name="Sisk P."/>
            <person name="Sykes S."/>
            <person name="Wortman J."/>
            <person name="Nusbaum C."/>
            <person name="Birren B."/>
        </authorList>
    </citation>
    <scope>NUCLEOTIDE SEQUENCE [LARGE SCALE GENOMIC DNA]</scope>
    <source>
        <strain evidence="2 3">CBS 101466</strain>
    </source>
</reference>
<dbReference type="Proteomes" id="UP000030752">
    <property type="component" value="Unassembled WGS sequence"/>
</dbReference>
<feature type="compositionally biased region" description="Polar residues" evidence="1">
    <location>
        <begin position="39"/>
        <end position="48"/>
    </location>
</feature>
<dbReference type="GeneID" id="19977435"/>
<evidence type="ECO:0000256" key="1">
    <source>
        <dbReference type="SAM" id="MobiDB-lite"/>
    </source>
</evidence>
<dbReference type="VEuPathDB" id="FungiDB:HMPREF1541_10096"/>
<organism evidence="2 3">
    <name type="scientific">Cyphellophora europaea (strain CBS 101466)</name>
    <name type="common">Phialophora europaea</name>
    <dbReference type="NCBI Taxonomy" id="1220924"/>
    <lineage>
        <taxon>Eukaryota</taxon>
        <taxon>Fungi</taxon>
        <taxon>Dikarya</taxon>
        <taxon>Ascomycota</taxon>
        <taxon>Pezizomycotina</taxon>
        <taxon>Eurotiomycetes</taxon>
        <taxon>Chaetothyriomycetidae</taxon>
        <taxon>Chaetothyriales</taxon>
        <taxon>Cyphellophoraceae</taxon>
        <taxon>Cyphellophora</taxon>
    </lineage>
</organism>
<dbReference type="OrthoDB" id="4119258at2759"/>
<dbReference type="eggNOG" id="ENOG502T9UZ">
    <property type="taxonomic scope" value="Eukaryota"/>
</dbReference>
<evidence type="ECO:0000313" key="2">
    <source>
        <dbReference type="EMBL" id="ETN45219.1"/>
    </source>
</evidence>
<keyword evidence="3" id="KW-1185">Reference proteome</keyword>
<proteinExistence type="predicted"/>
<feature type="region of interest" description="Disordered" evidence="1">
    <location>
        <begin position="1"/>
        <end position="104"/>
    </location>
</feature>
<feature type="compositionally biased region" description="Polar residues" evidence="1">
    <location>
        <begin position="8"/>
        <end position="31"/>
    </location>
</feature>